<dbReference type="GeneTree" id="ENSGT00940000154186"/>
<dbReference type="STRING" id="61819.ENSACIP00000016450"/>
<dbReference type="AlphaFoldDB" id="A0A3Q0S7R1"/>
<sequence length="118" mass="13013">FYFLPYASTGCSALNLDYFGPEEESRSSSSRIDRELYELTISKLETSTNSSHLEDTLNRLMCSAESTSISVRKTPPSEELSAEASRVIAALPSLSFMQANVLMFPSILIPKKEAPALK</sequence>
<dbReference type="InterPro" id="IPR046359">
    <property type="entry name" value="Aftin-like"/>
</dbReference>
<reference evidence="1" key="1">
    <citation type="submission" date="2025-08" db="UniProtKB">
        <authorList>
            <consortium name="Ensembl"/>
        </authorList>
    </citation>
    <scope>IDENTIFICATION</scope>
</reference>
<protein>
    <submittedName>
        <fullName evidence="1">Uncharacterized protein</fullName>
    </submittedName>
</protein>
<dbReference type="Ensembl" id="ENSACIT00000016892.1">
    <property type="protein sequence ID" value="ENSACIP00000016450.1"/>
    <property type="gene ID" value="ENSACIG00000012820.1"/>
</dbReference>
<proteinExistence type="predicted"/>
<dbReference type="PANTHER" id="PTHR16156:SF10">
    <property type="entry name" value="AFTIPHILIN-RELATED"/>
    <property type="match status" value="1"/>
</dbReference>
<name>A0A3Q0S7R1_AMPCI</name>
<organism evidence="1 2">
    <name type="scientific">Amphilophus citrinellus</name>
    <name type="common">Midas cichlid</name>
    <name type="synonym">Cichlasoma citrinellum</name>
    <dbReference type="NCBI Taxonomy" id="61819"/>
    <lineage>
        <taxon>Eukaryota</taxon>
        <taxon>Metazoa</taxon>
        <taxon>Chordata</taxon>
        <taxon>Craniata</taxon>
        <taxon>Vertebrata</taxon>
        <taxon>Euteleostomi</taxon>
        <taxon>Actinopterygii</taxon>
        <taxon>Neopterygii</taxon>
        <taxon>Teleostei</taxon>
        <taxon>Neoteleostei</taxon>
        <taxon>Acanthomorphata</taxon>
        <taxon>Ovalentaria</taxon>
        <taxon>Cichlomorphae</taxon>
        <taxon>Cichliformes</taxon>
        <taxon>Cichlidae</taxon>
        <taxon>New World cichlids</taxon>
        <taxon>Cichlasomatinae</taxon>
        <taxon>Heroini</taxon>
        <taxon>Amphilophus</taxon>
    </lineage>
</organism>
<dbReference type="GO" id="GO:0032588">
    <property type="term" value="C:trans-Golgi network membrane"/>
    <property type="evidence" value="ECO:0007669"/>
    <property type="project" value="InterPro"/>
</dbReference>
<dbReference type="OMA" id="PYASTDC"/>
<accession>A0A3Q0S7R1</accession>
<keyword evidence="2" id="KW-1185">Reference proteome</keyword>
<dbReference type="GO" id="GO:0030121">
    <property type="term" value="C:AP-1 adaptor complex"/>
    <property type="evidence" value="ECO:0007669"/>
    <property type="project" value="TreeGrafter"/>
</dbReference>
<dbReference type="PANTHER" id="PTHR16156">
    <property type="entry name" value="AFTIPHILIN A-RELATED"/>
    <property type="match status" value="1"/>
</dbReference>
<reference evidence="1" key="2">
    <citation type="submission" date="2025-09" db="UniProtKB">
        <authorList>
            <consortium name="Ensembl"/>
        </authorList>
    </citation>
    <scope>IDENTIFICATION</scope>
</reference>
<dbReference type="GO" id="GO:0030276">
    <property type="term" value="F:clathrin binding"/>
    <property type="evidence" value="ECO:0007669"/>
    <property type="project" value="InterPro"/>
</dbReference>
<evidence type="ECO:0000313" key="2">
    <source>
        <dbReference type="Proteomes" id="UP000261340"/>
    </source>
</evidence>
<dbReference type="Proteomes" id="UP000261340">
    <property type="component" value="Unplaced"/>
</dbReference>
<evidence type="ECO:0000313" key="1">
    <source>
        <dbReference type="Ensembl" id="ENSACIP00000016450.1"/>
    </source>
</evidence>